<organism evidence="3 4">
    <name type="scientific">Tenebrio molitor</name>
    <name type="common">Yellow mealworm beetle</name>
    <dbReference type="NCBI Taxonomy" id="7067"/>
    <lineage>
        <taxon>Eukaryota</taxon>
        <taxon>Metazoa</taxon>
        <taxon>Ecdysozoa</taxon>
        <taxon>Arthropoda</taxon>
        <taxon>Hexapoda</taxon>
        <taxon>Insecta</taxon>
        <taxon>Pterygota</taxon>
        <taxon>Neoptera</taxon>
        <taxon>Endopterygota</taxon>
        <taxon>Coleoptera</taxon>
        <taxon>Polyphaga</taxon>
        <taxon>Cucujiformia</taxon>
        <taxon>Tenebrionidae</taxon>
        <taxon>Tenebrio</taxon>
    </lineage>
</organism>
<dbReference type="Pfam" id="PF13855">
    <property type="entry name" value="LRR_8"/>
    <property type="match status" value="1"/>
</dbReference>
<dbReference type="GO" id="GO:0005886">
    <property type="term" value="C:plasma membrane"/>
    <property type="evidence" value="ECO:0007669"/>
    <property type="project" value="TreeGrafter"/>
</dbReference>
<evidence type="ECO:0000313" key="3">
    <source>
        <dbReference type="EMBL" id="KAH0807957.1"/>
    </source>
</evidence>
<protein>
    <submittedName>
        <fullName evidence="3">Uncharacterized protein</fullName>
    </submittedName>
</protein>
<keyword evidence="4" id="KW-1185">Reference proteome</keyword>
<keyword evidence="1" id="KW-0433">Leucine-rich repeat</keyword>
<dbReference type="InterPro" id="IPR003591">
    <property type="entry name" value="Leu-rich_rpt_typical-subtyp"/>
</dbReference>
<evidence type="ECO:0000256" key="2">
    <source>
        <dbReference type="ARBA" id="ARBA00022737"/>
    </source>
</evidence>
<proteinExistence type="predicted"/>
<accession>A0A8J6H4X8</accession>
<reference evidence="3" key="2">
    <citation type="submission" date="2021-08" db="EMBL/GenBank/DDBJ databases">
        <authorList>
            <person name="Eriksson T."/>
        </authorList>
    </citation>
    <scope>NUCLEOTIDE SEQUENCE</scope>
    <source>
        <strain evidence="3">Stoneville</strain>
        <tissue evidence="3">Whole head</tissue>
    </source>
</reference>
<gene>
    <name evidence="3" type="ORF">GEV33_014833</name>
</gene>
<keyword evidence="2" id="KW-0677">Repeat</keyword>
<comment type="caution">
    <text evidence="3">The sequence shown here is derived from an EMBL/GenBank/DDBJ whole genome shotgun (WGS) entry which is preliminary data.</text>
</comment>
<dbReference type="Gene3D" id="3.80.10.10">
    <property type="entry name" value="Ribonuclease Inhibitor"/>
    <property type="match status" value="2"/>
</dbReference>
<dbReference type="SUPFAM" id="SSF52058">
    <property type="entry name" value="L domain-like"/>
    <property type="match status" value="1"/>
</dbReference>
<dbReference type="InterPro" id="IPR032675">
    <property type="entry name" value="LRR_dom_sf"/>
</dbReference>
<dbReference type="PANTHER" id="PTHR24369:SF172">
    <property type="entry name" value="LEUCINE RICH REPEAT AND FIBRONECTIN TYPE III DOMAIN CONTAINING 2"/>
    <property type="match status" value="1"/>
</dbReference>
<dbReference type="InterPro" id="IPR050541">
    <property type="entry name" value="LRR_TM_domain-containing"/>
</dbReference>
<dbReference type="AlphaFoldDB" id="A0A8J6H4X8"/>
<dbReference type="Pfam" id="PF13306">
    <property type="entry name" value="LRR_5"/>
    <property type="match status" value="1"/>
</dbReference>
<evidence type="ECO:0000256" key="1">
    <source>
        <dbReference type="ARBA" id="ARBA00022614"/>
    </source>
</evidence>
<reference evidence="3" key="1">
    <citation type="journal article" date="2020" name="J Insects Food Feed">
        <title>The yellow mealworm (Tenebrio molitor) genome: a resource for the emerging insects as food and feed industry.</title>
        <authorList>
            <person name="Eriksson T."/>
            <person name="Andere A."/>
            <person name="Kelstrup H."/>
            <person name="Emery V."/>
            <person name="Picard C."/>
        </authorList>
    </citation>
    <scope>NUCLEOTIDE SEQUENCE</scope>
    <source>
        <strain evidence="3">Stoneville</strain>
        <tissue evidence="3">Whole head</tissue>
    </source>
</reference>
<dbReference type="InterPro" id="IPR026906">
    <property type="entry name" value="LRR_5"/>
</dbReference>
<name>A0A8J6H4X8_TENMO</name>
<evidence type="ECO:0000313" key="4">
    <source>
        <dbReference type="Proteomes" id="UP000719412"/>
    </source>
</evidence>
<dbReference type="Proteomes" id="UP000719412">
    <property type="component" value="Unassembled WGS sequence"/>
</dbReference>
<dbReference type="SMART" id="SM00369">
    <property type="entry name" value="LRR_TYP"/>
    <property type="match status" value="7"/>
</dbReference>
<dbReference type="EMBL" id="JABDTM020029464">
    <property type="protein sequence ID" value="KAH0807957.1"/>
    <property type="molecule type" value="Genomic_DNA"/>
</dbReference>
<dbReference type="InterPro" id="IPR001611">
    <property type="entry name" value="Leu-rich_rpt"/>
</dbReference>
<sequence length="653" mass="73381">MGGADAKHLNKDDHYGGNCSLVCIMETGFVCFAGESFSTAQCSRPFGTSVDNADSADNEIYCPTTQARTFSPTEAKNSEIETVGAVFVRRGKRTALLAAVTKVASLIDSWVEPEERWSRGRRDKTAILCEESEEKCMVVSKTDSYCDTLQDLYANDRNLQKSVMIYPSMKTDLEQFQQVSVESARNIERLTIQRAINGISEDAFKNFPDLKFLTFYSNELHNIPSGVFKDLNVTYLSFNECGVKTLAPGAFVNLPQMERLRIENNTLTTITKNVFNNLTVHTLSLSRNQISSVETRAFGNMSQLKRLYLDHNELREFNVQEYLSSGTTLERLWLHRNNLTQITAYMLEGLSNLEVLNVGFNSISSVEPKALAETPKLTTLVLTHNLLAVMDGGVLPAAGLPDLKVLYLDHNRLTYLSSNFLFRLNALRSMSIGGNPWQCACLDLVLRWLGDNNVELKCDKEYFSGKRPHAFGKNAHAGHLSRLNNGAESEMSRDKDQVGDNESFTSGIVFQVGLVDIKDRTRALRTGIIRDMCTILRTLRVLTVPTRRRDLLEAVLIATKRRQKFALFQLISTAFERPSDSCQWASPVGNLGRTKFPSAEKYQFRCLSPFDIFNRTCKLSLSFHHQIKLSVSITPHLTQQLSHNGPQVTELSE</sequence>
<dbReference type="PANTHER" id="PTHR24369">
    <property type="entry name" value="ANTIGEN BSP, PUTATIVE-RELATED"/>
    <property type="match status" value="1"/>
</dbReference>